<evidence type="ECO:0000313" key="3">
    <source>
        <dbReference type="Proteomes" id="UP000652761"/>
    </source>
</evidence>
<feature type="transmembrane region" description="Helical" evidence="1">
    <location>
        <begin position="315"/>
        <end position="338"/>
    </location>
</feature>
<feature type="transmembrane region" description="Helical" evidence="1">
    <location>
        <begin position="622"/>
        <end position="646"/>
    </location>
</feature>
<evidence type="ECO:0000313" key="2">
    <source>
        <dbReference type="EMBL" id="MQM16284.1"/>
    </source>
</evidence>
<dbReference type="Proteomes" id="UP000652761">
    <property type="component" value="Unassembled WGS sequence"/>
</dbReference>
<organism evidence="2 3">
    <name type="scientific">Colocasia esculenta</name>
    <name type="common">Wild taro</name>
    <name type="synonym">Arum esculentum</name>
    <dbReference type="NCBI Taxonomy" id="4460"/>
    <lineage>
        <taxon>Eukaryota</taxon>
        <taxon>Viridiplantae</taxon>
        <taxon>Streptophyta</taxon>
        <taxon>Embryophyta</taxon>
        <taxon>Tracheophyta</taxon>
        <taxon>Spermatophyta</taxon>
        <taxon>Magnoliopsida</taxon>
        <taxon>Liliopsida</taxon>
        <taxon>Araceae</taxon>
        <taxon>Aroideae</taxon>
        <taxon>Colocasieae</taxon>
        <taxon>Colocasia</taxon>
    </lineage>
</organism>
<feature type="transmembrane region" description="Helical" evidence="1">
    <location>
        <begin position="652"/>
        <end position="670"/>
    </location>
</feature>
<comment type="caution">
    <text evidence="2">The sequence shown here is derived from an EMBL/GenBank/DDBJ whole genome shotgun (WGS) entry which is preliminary data.</text>
</comment>
<feature type="transmembrane region" description="Helical" evidence="1">
    <location>
        <begin position="12"/>
        <end position="31"/>
    </location>
</feature>
<feature type="transmembrane region" description="Helical" evidence="1">
    <location>
        <begin position="168"/>
        <end position="190"/>
    </location>
</feature>
<dbReference type="EMBL" id="NMUH01006936">
    <property type="protein sequence ID" value="MQM16284.1"/>
    <property type="molecule type" value="Genomic_DNA"/>
</dbReference>
<dbReference type="PROSITE" id="PS51257">
    <property type="entry name" value="PROKAR_LIPOPROTEIN"/>
    <property type="match status" value="1"/>
</dbReference>
<keyword evidence="1" id="KW-0472">Membrane</keyword>
<feature type="transmembrane region" description="Helical" evidence="1">
    <location>
        <begin position="210"/>
        <end position="229"/>
    </location>
</feature>
<dbReference type="AlphaFoldDB" id="A0A843XA85"/>
<feature type="non-terminal residue" evidence="2">
    <location>
        <position position="1"/>
    </location>
</feature>
<gene>
    <name evidence="2" type="ORF">Taro_049240</name>
</gene>
<evidence type="ECO:0000256" key="1">
    <source>
        <dbReference type="SAM" id="Phobius"/>
    </source>
</evidence>
<keyword evidence="3" id="KW-1185">Reference proteome</keyword>
<protein>
    <submittedName>
        <fullName evidence="2">Uncharacterized protein</fullName>
    </submittedName>
</protein>
<keyword evidence="1" id="KW-1133">Transmembrane helix</keyword>
<feature type="transmembrane region" description="Helical" evidence="1">
    <location>
        <begin position="381"/>
        <end position="407"/>
    </location>
</feature>
<name>A0A843XA85_COLES</name>
<keyword evidence="1" id="KW-0812">Transmembrane</keyword>
<proteinExistence type="predicted"/>
<sequence>MQESRAGELEVGQCVLLLAACGGGLVVLAVTEFLTWVKGGSACGPSNLWRFEVAVVVVRRRSHLVAWCLSGDTWLFLPDLVEVRDVGACVVRLWSHVVAPVFHELLCLGGCVSRFTAFLSSFDSAFVGVPAALAALQHLVVVVVDLALTGCEFRLSEGSSPSGTASVLVEVFHWLRYVVVVLAGAFWWVFPERHLGGSGGERLLALWVDILPMLPCVCLVVFLIIFWVSQLRWWDFVCPQGREVGFISHTLWALPDGSLVSAMGVWLVVLLWKCQSCLVVSPSVWKRLIVRVLLPCFLLVARGDDAPLWCCVAKVRIVATFWWSLLPVGWTVACSLLVCFWSRWWTLTLCLASVVGVRLAVPLVGVLALRRGFLFRMRRRPIVSLLPLLSVGCSGWWCSTMGFGAVLRTMATFVAKVVVTYCPALVTVGRVALPTCGGRSGALVSLSVGLESFQAVVSVFLIDLVCAAPVELSTSDFVLCASWCVFYELSDVRLGIPFVARSWWRPPGSRGTQASVHEELLSPDQTEDKKKVCLHFSHTAENAASLGIATRLTRCDIRPIATGSSVAISEAPDLTVLGCSHILPLRLLQGLWTLTYFPQLSRPIIFWALRVSFHPLHLSPPIIFWVLRIPLTYLFLLIDPITLWILRVSFHIYLGHLTFFPMLRIPLFLFHPSLLIVDKGEVAHKTPHCPPPLYSHPSCLSGGGGISPPPLLLRALTLPSRRLSSSSLLRRLEEPAKYYQTKVPLAPLAPLAPLLLLHRTAWLIIAMQLRSSSIRPCCVIIS</sequence>
<reference evidence="2" key="1">
    <citation type="submission" date="2017-07" db="EMBL/GenBank/DDBJ databases">
        <title>Taro Niue Genome Assembly and Annotation.</title>
        <authorList>
            <person name="Atibalentja N."/>
            <person name="Keating K."/>
            <person name="Fields C.J."/>
        </authorList>
    </citation>
    <scope>NUCLEOTIDE SEQUENCE</scope>
    <source>
        <strain evidence="2">Niue_2</strain>
        <tissue evidence="2">Leaf</tissue>
    </source>
</reference>
<accession>A0A843XA85</accession>
<feature type="transmembrane region" description="Helical" evidence="1">
    <location>
        <begin position="344"/>
        <end position="369"/>
    </location>
</feature>